<organism evidence="3">
    <name type="scientific">Rodentolepis nana</name>
    <name type="common">Dwarf tapeworm</name>
    <name type="synonym">Hymenolepis nana</name>
    <dbReference type="NCBI Taxonomy" id="102285"/>
    <lineage>
        <taxon>Eukaryota</taxon>
        <taxon>Metazoa</taxon>
        <taxon>Spiralia</taxon>
        <taxon>Lophotrochozoa</taxon>
        <taxon>Platyhelminthes</taxon>
        <taxon>Cestoda</taxon>
        <taxon>Eucestoda</taxon>
        <taxon>Cyclophyllidea</taxon>
        <taxon>Hymenolepididae</taxon>
        <taxon>Rodentolepis</taxon>
    </lineage>
</organism>
<sequence>MLSQLRLGTLSSWRRFTLLWRLLRRTRASGNEVDRLPGSGSLNGDSNVLSSNNTGWRRGAMGLPPFTNELAPNVPNFNRYFLRISTL</sequence>
<keyword evidence="2" id="KW-1185">Reference proteome</keyword>
<proteinExistence type="predicted"/>
<gene>
    <name evidence="1" type="ORF">HNAJ_LOCUS6698</name>
</gene>
<evidence type="ECO:0000313" key="2">
    <source>
        <dbReference type="Proteomes" id="UP000278807"/>
    </source>
</evidence>
<protein>
    <submittedName>
        <fullName evidence="3">Secreted protein</fullName>
    </submittedName>
</protein>
<dbReference type="EMBL" id="UZAE01008019">
    <property type="protein sequence ID" value="VDO02558.1"/>
    <property type="molecule type" value="Genomic_DNA"/>
</dbReference>
<accession>A0A0R3TI12</accession>
<dbReference type="WBParaSite" id="HNAJ_0000670301-mRNA-1">
    <property type="protein sequence ID" value="HNAJ_0000670301-mRNA-1"/>
    <property type="gene ID" value="HNAJ_0000670301"/>
</dbReference>
<evidence type="ECO:0000313" key="3">
    <source>
        <dbReference type="WBParaSite" id="HNAJ_0000670301-mRNA-1"/>
    </source>
</evidence>
<reference evidence="1 2" key="2">
    <citation type="submission" date="2018-11" db="EMBL/GenBank/DDBJ databases">
        <authorList>
            <consortium name="Pathogen Informatics"/>
        </authorList>
    </citation>
    <scope>NUCLEOTIDE SEQUENCE [LARGE SCALE GENOMIC DNA]</scope>
</reference>
<reference evidence="3" key="1">
    <citation type="submission" date="2017-02" db="UniProtKB">
        <authorList>
            <consortium name="WormBaseParasite"/>
        </authorList>
    </citation>
    <scope>IDENTIFICATION</scope>
</reference>
<name>A0A0R3TI12_RODNA</name>
<evidence type="ECO:0000313" key="1">
    <source>
        <dbReference type="EMBL" id="VDO02558.1"/>
    </source>
</evidence>
<dbReference type="Proteomes" id="UP000278807">
    <property type="component" value="Unassembled WGS sequence"/>
</dbReference>
<dbReference type="AlphaFoldDB" id="A0A0R3TI12"/>